<reference evidence="3" key="1">
    <citation type="submission" date="2020-11" db="EMBL/GenBank/DDBJ databases">
        <authorList>
            <person name="Tran Van P."/>
        </authorList>
    </citation>
    <scope>NUCLEOTIDE SEQUENCE</scope>
</reference>
<accession>A0A7R9KH16</accession>
<gene>
    <name evidence="3" type="ORF">OSB1V03_LOCUS3268</name>
</gene>
<dbReference type="EMBL" id="CAJPIZ010001293">
    <property type="protein sequence ID" value="CAG2103235.1"/>
    <property type="molecule type" value="Genomic_DNA"/>
</dbReference>
<keyword evidence="4" id="KW-1185">Reference proteome</keyword>
<feature type="signal peptide" evidence="2">
    <location>
        <begin position="1"/>
        <end position="19"/>
    </location>
</feature>
<name>A0A7R9KH16_9ACAR</name>
<evidence type="ECO:0000313" key="4">
    <source>
        <dbReference type="Proteomes" id="UP000759131"/>
    </source>
</evidence>
<dbReference type="AlphaFoldDB" id="A0A7R9KH16"/>
<dbReference type="EMBL" id="OC855868">
    <property type="protein sequence ID" value="CAD7622805.1"/>
    <property type="molecule type" value="Genomic_DNA"/>
</dbReference>
<evidence type="ECO:0000256" key="2">
    <source>
        <dbReference type="SAM" id="SignalP"/>
    </source>
</evidence>
<protein>
    <submittedName>
        <fullName evidence="3">Uncharacterized protein</fullName>
    </submittedName>
</protein>
<keyword evidence="2" id="KW-0732">Signal</keyword>
<proteinExistence type="predicted"/>
<evidence type="ECO:0000313" key="3">
    <source>
        <dbReference type="EMBL" id="CAD7622805.1"/>
    </source>
</evidence>
<sequence>MFSQNLALIFLYVVNGISCQYQRQHIFDNSMDTRHDKQPTGGHMVINPGKHTYGRSYGLPAPTPHASNEHSGHQHRLSPKSQSSTIVPAVDNQMAYISVITVLLIKLFS</sequence>
<dbReference type="Proteomes" id="UP000759131">
    <property type="component" value="Unassembled WGS sequence"/>
</dbReference>
<evidence type="ECO:0000256" key="1">
    <source>
        <dbReference type="SAM" id="MobiDB-lite"/>
    </source>
</evidence>
<feature type="chain" id="PRO_5036403373" evidence="2">
    <location>
        <begin position="20"/>
        <end position="109"/>
    </location>
</feature>
<feature type="region of interest" description="Disordered" evidence="1">
    <location>
        <begin position="59"/>
        <end position="83"/>
    </location>
</feature>
<organism evidence="3">
    <name type="scientific">Medioppia subpectinata</name>
    <dbReference type="NCBI Taxonomy" id="1979941"/>
    <lineage>
        <taxon>Eukaryota</taxon>
        <taxon>Metazoa</taxon>
        <taxon>Ecdysozoa</taxon>
        <taxon>Arthropoda</taxon>
        <taxon>Chelicerata</taxon>
        <taxon>Arachnida</taxon>
        <taxon>Acari</taxon>
        <taxon>Acariformes</taxon>
        <taxon>Sarcoptiformes</taxon>
        <taxon>Oribatida</taxon>
        <taxon>Brachypylina</taxon>
        <taxon>Oppioidea</taxon>
        <taxon>Oppiidae</taxon>
        <taxon>Medioppia</taxon>
    </lineage>
</organism>